<dbReference type="AlphaFoldDB" id="X1C168"/>
<gene>
    <name evidence="2" type="ORF">S01H4_31150</name>
</gene>
<keyword evidence="1" id="KW-0812">Transmembrane</keyword>
<organism evidence="2">
    <name type="scientific">marine sediment metagenome</name>
    <dbReference type="NCBI Taxonomy" id="412755"/>
    <lineage>
        <taxon>unclassified sequences</taxon>
        <taxon>metagenomes</taxon>
        <taxon>ecological metagenomes</taxon>
    </lineage>
</organism>
<feature type="non-terminal residue" evidence="2">
    <location>
        <position position="1"/>
    </location>
</feature>
<keyword evidence="1" id="KW-0472">Membrane</keyword>
<protein>
    <submittedName>
        <fullName evidence="2">Uncharacterized protein</fullName>
    </submittedName>
</protein>
<name>X1C168_9ZZZZ</name>
<dbReference type="EMBL" id="BART01016149">
    <property type="protein sequence ID" value="GAG78121.1"/>
    <property type="molecule type" value="Genomic_DNA"/>
</dbReference>
<proteinExistence type="predicted"/>
<feature type="transmembrane region" description="Helical" evidence="1">
    <location>
        <begin position="12"/>
        <end position="30"/>
    </location>
</feature>
<sequence length="37" mass="4082">APSSLEAERISGLILELGTLISMIIILLEFKIKARNK</sequence>
<comment type="caution">
    <text evidence="2">The sequence shown here is derived from an EMBL/GenBank/DDBJ whole genome shotgun (WGS) entry which is preliminary data.</text>
</comment>
<accession>X1C168</accession>
<evidence type="ECO:0000313" key="2">
    <source>
        <dbReference type="EMBL" id="GAG78121.1"/>
    </source>
</evidence>
<evidence type="ECO:0000256" key="1">
    <source>
        <dbReference type="SAM" id="Phobius"/>
    </source>
</evidence>
<keyword evidence="1" id="KW-1133">Transmembrane helix</keyword>
<reference evidence="2" key="1">
    <citation type="journal article" date="2014" name="Front. Microbiol.">
        <title>High frequency of phylogenetically diverse reductive dehalogenase-homologous genes in deep subseafloor sedimentary metagenomes.</title>
        <authorList>
            <person name="Kawai M."/>
            <person name="Futagami T."/>
            <person name="Toyoda A."/>
            <person name="Takaki Y."/>
            <person name="Nishi S."/>
            <person name="Hori S."/>
            <person name="Arai W."/>
            <person name="Tsubouchi T."/>
            <person name="Morono Y."/>
            <person name="Uchiyama I."/>
            <person name="Ito T."/>
            <person name="Fujiyama A."/>
            <person name="Inagaki F."/>
            <person name="Takami H."/>
        </authorList>
    </citation>
    <scope>NUCLEOTIDE SEQUENCE</scope>
    <source>
        <strain evidence="2">Expedition CK06-06</strain>
    </source>
</reference>